<dbReference type="Proteomes" id="UP000217935">
    <property type="component" value="Chromosome"/>
</dbReference>
<protein>
    <submittedName>
        <fullName evidence="1">Uncharacterized protein</fullName>
    </submittedName>
</protein>
<keyword evidence="2" id="KW-1185">Reference proteome</keyword>
<dbReference type="AlphaFoldDB" id="A0A291GC39"/>
<dbReference type="EMBL" id="CP022196">
    <property type="protein sequence ID" value="ATG47592.1"/>
    <property type="molecule type" value="Genomic_DNA"/>
</dbReference>
<accession>A0A291GC39</accession>
<sequence>MTAYWPISIPQCAMYDGVSGGPQDVRATFEPAVGDAISRPRMTGAVSVYQISLPAMELAEFEVFDDWFAEQTGRGSTAFVWRDPVRGNPRSAKFSPGEVYAVQRRGKWRFVTLKLSFLPGSLWYAGYIPSGVSIPPVMIADFANDLYGTDTGSMATAVLSDLFALTGDPVDDETGLTLDEDDGAVMVFGDWMPEAGTLVVTLSGAAAGGDGVAVVSFDASDALVYVAGALAATLDRAAMPYLTFEEAETVVSVLIYPERLPAQKCAAMATGDLVFQ</sequence>
<evidence type="ECO:0000313" key="2">
    <source>
        <dbReference type="Proteomes" id="UP000217935"/>
    </source>
</evidence>
<evidence type="ECO:0000313" key="1">
    <source>
        <dbReference type="EMBL" id="ATG47592.1"/>
    </source>
</evidence>
<dbReference type="RefSeq" id="WP_096805577.1">
    <property type="nucleotide sequence ID" value="NZ_CP022196.1"/>
</dbReference>
<proteinExistence type="predicted"/>
<dbReference type="KEGG" id="ceh:CEW89_08395"/>
<organism evidence="1 2">
    <name type="scientific">Celeribacter ethanolicus</name>
    <dbReference type="NCBI Taxonomy" id="1758178"/>
    <lineage>
        <taxon>Bacteria</taxon>
        <taxon>Pseudomonadati</taxon>
        <taxon>Pseudomonadota</taxon>
        <taxon>Alphaproteobacteria</taxon>
        <taxon>Rhodobacterales</taxon>
        <taxon>Roseobacteraceae</taxon>
        <taxon>Celeribacter</taxon>
    </lineage>
</organism>
<gene>
    <name evidence="1" type="ORF">CEW89_08395</name>
</gene>
<name>A0A291GC39_9RHOB</name>
<reference evidence="1 2" key="1">
    <citation type="submission" date="2017-06" db="EMBL/GenBank/DDBJ databases">
        <title>Celeribacter sp. TSPH2 complete genome sequence.</title>
        <authorList>
            <person name="Woo J.-H."/>
            <person name="Kim H.-S."/>
        </authorList>
    </citation>
    <scope>NUCLEOTIDE SEQUENCE [LARGE SCALE GENOMIC DNA]</scope>
    <source>
        <strain evidence="1 2">TSPH2</strain>
    </source>
</reference>